<organism evidence="1">
    <name type="scientific">Spodoptera frugiperda</name>
    <name type="common">Fall armyworm</name>
    <dbReference type="NCBI Taxonomy" id="7108"/>
    <lineage>
        <taxon>Eukaryota</taxon>
        <taxon>Metazoa</taxon>
        <taxon>Ecdysozoa</taxon>
        <taxon>Arthropoda</taxon>
        <taxon>Hexapoda</taxon>
        <taxon>Insecta</taxon>
        <taxon>Pterygota</taxon>
        <taxon>Neoptera</taxon>
        <taxon>Endopterygota</taxon>
        <taxon>Lepidoptera</taxon>
        <taxon>Glossata</taxon>
        <taxon>Ditrysia</taxon>
        <taxon>Noctuoidea</taxon>
        <taxon>Noctuidae</taxon>
        <taxon>Amphipyrinae</taxon>
        <taxon>Spodoptera</taxon>
    </lineage>
</organism>
<name>A0A2H1WER3_SPOFR</name>
<dbReference type="AlphaFoldDB" id="A0A2H1WER3"/>
<evidence type="ECO:0000313" key="1">
    <source>
        <dbReference type="EMBL" id="SOQ51568.1"/>
    </source>
</evidence>
<reference evidence="1" key="1">
    <citation type="submission" date="2016-07" db="EMBL/GenBank/DDBJ databases">
        <authorList>
            <person name="Bretaudeau A."/>
        </authorList>
    </citation>
    <scope>NUCLEOTIDE SEQUENCE</scope>
    <source>
        <strain evidence="1">Rice</strain>
        <tissue evidence="1">Whole body</tissue>
    </source>
</reference>
<sequence>MGLMSLGVSCRELRGCTQATDYVQYSGLELRTTLCV</sequence>
<accession>A0A2H1WER3</accession>
<protein>
    <submittedName>
        <fullName evidence="1">SFRICE_036675</fullName>
    </submittedName>
</protein>
<gene>
    <name evidence="1" type="ORF">SFRICE_036675</name>
</gene>
<proteinExistence type="predicted"/>
<dbReference type="EMBL" id="ODYU01008183">
    <property type="protein sequence ID" value="SOQ51568.1"/>
    <property type="molecule type" value="Genomic_DNA"/>
</dbReference>